<proteinExistence type="predicted"/>
<dbReference type="EMBL" id="JAIWYP010000003">
    <property type="protein sequence ID" value="KAH3851753.1"/>
    <property type="molecule type" value="Genomic_DNA"/>
</dbReference>
<organism evidence="1 2">
    <name type="scientific">Dreissena polymorpha</name>
    <name type="common">Zebra mussel</name>
    <name type="synonym">Mytilus polymorpha</name>
    <dbReference type="NCBI Taxonomy" id="45954"/>
    <lineage>
        <taxon>Eukaryota</taxon>
        <taxon>Metazoa</taxon>
        <taxon>Spiralia</taxon>
        <taxon>Lophotrochozoa</taxon>
        <taxon>Mollusca</taxon>
        <taxon>Bivalvia</taxon>
        <taxon>Autobranchia</taxon>
        <taxon>Heteroconchia</taxon>
        <taxon>Euheterodonta</taxon>
        <taxon>Imparidentia</taxon>
        <taxon>Neoheterodontei</taxon>
        <taxon>Myida</taxon>
        <taxon>Dreissenoidea</taxon>
        <taxon>Dreissenidae</taxon>
        <taxon>Dreissena</taxon>
    </lineage>
</organism>
<dbReference type="AlphaFoldDB" id="A0A9D4L4S5"/>
<comment type="caution">
    <text evidence="1">The sequence shown here is derived from an EMBL/GenBank/DDBJ whole genome shotgun (WGS) entry which is preliminary data.</text>
</comment>
<evidence type="ECO:0000313" key="1">
    <source>
        <dbReference type="EMBL" id="KAH3851753.1"/>
    </source>
</evidence>
<protein>
    <submittedName>
        <fullName evidence="1">Uncharacterized protein</fullName>
    </submittedName>
</protein>
<evidence type="ECO:0000313" key="2">
    <source>
        <dbReference type="Proteomes" id="UP000828390"/>
    </source>
</evidence>
<dbReference type="Proteomes" id="UP000828390">
    <property type="component" value="Unassembled WGS sequence"/>
</dbReference>
<gene>
    <name evidence="1" type="ORF">DPMN_094238</name>
</gene>
<reference evidence="1" key="1">
    <citation type="journal article" date="2019" name="bioRxiv">
        <title>The Genome of the Zebra Mussel, Dreissena polymorpha: A Resource for Invasive Species Research.</title>
        <authorList>
            <person name="McCartney M.A."/>
            <person name="Auch B."/>
            <person name="Kono T."/>
            <person name="Mallez S."/>
            <person name="Zhang Y."/>
            <person name="Obille A."/>
            <person name="Becker A."/>
            <person name="Abrahante J.E."/>
            <person name="Garbe J."/>
            <person name="Badalamenti J.P."/>
            <person name="Herman A."/>
            <person name="Mangelson H."/>
            <person name="Liachko I."/>
            <person name="Sullivan S."/>
            <person name="Sone E.D."/>
            <person name="Koren S."/>
            <person name="Silverstein K.A.T."/>
            <person name="Beckman K.B."/>
            <person name="Gohl D.M."/>
        </authorList>
    </citation>
    <scope>NUCLEOTIDE SEQUENCE</scope>
    <source>
        <strain evidence="1">Duluth1</strain>
        <tissue evidence="1">Whole animal</tissue>
    </source>
</reference>
<reference evidence="1" key="2">
    <citation type="submission" date="2020-11" db="EMBL/GenBank/DDBJ databases">
        <authorList>
            <person name="McCartney M.A."/>
            <person name="Auch B."/>
            <person name="Kono T."/>
            <person name="Mallez S."/>
            <person name="Becker A."/>
            <person name="Gohl D.M."/>
            <person name="Silverstein K.A.T."/>
            <person name="Koren S."/>
            <person name="Bechman K.B."/>
            <person name="Herman A."/>
            <person name="Abrahante J.E."/>
            <person name="Garbe J."/>
        </authorList>
    </citation>
    <scope>NUCLEOTIDE SEQUENCE</scope>
    <source>
        <strain evidence="1">Duluth1</strain>
        <tissue evidence="1">Whole animal</tissue>
    </source>
</reference>
<accession>A0A9D4L4S5</accession>
<keyword evidence="2" id="KW-1185">Reference proteome</keyword>
<sequence length="69" mass="8283">MESKVMVLEQGALLLPWVHRYNKLPVGRHPKRRKFRSEVPVISPRNMHMPHDREPKSVAVEQTRFLRER</sequence>
<name>A0A9D4L4S5_DREPO</name>